<accession>A0A7H9BND6</accession>
<feature type="transmembrane region" description="Helical" evidence="9">
    <location>
        <begin position="157"/>
        <end position="178"/>
    </location>
</feature>
<dbReference type="NCBIfam" id="TIGR00546">
    <property type="entry name" value="lnt"/>
    <property type="match status" value="1"/>
</dbReference>
<keyword evidence="7 9" id="KW-0472">Membrane</keyword>
<evidence type="ECO:0000256" key="9">
    <source>
        <dbReference type="HAMAP-Rule" id="MF_01148"/>
    </source>
</evidence>
<evidence type="ECO:0000256" key="5">
    <source>
        <dbReference type="ARBA" id="ARBA00022692"/>
    </source>
</evidence>
<dbReference type="PANTHER" id="PTHR38686">
    <property type="entry name" value="APOLIPOPROTEIN N-ACYLTRANSFERASE"/>
    <property type="match status" value="1"/>
</dbReference>
<dbReference type="InterPro" id="IPR004563">
    <property type="entry name" value="Apolipo_AcylTrfase"/>
</dbReference>
<keyword evidence="12" id="KW-1185">Reference proteome</keyword>
<dbReference type="InterPro" id="IPR036526">
    <property type="entry name" value="C-N_Hydrolase_sf"/>
</dbReference>
<dbReference type="Pfam" id="PF20154">
    <property type="entry name" value="LNT_N"/>
    <property type="match status" value="1"/>
</dbReference>
<evidence type="ECO:0000256" key="7">
    <source>
        <dbReference type="ARBA" id="ARBA00023136"/>
    </source>
</evidence>
<evidence type="ECO:0000256" key="3">
    <source>
        <dbReference type="ARBA" id="ARBA00022475"/>
    </source>
</evidence>
<dbReference type="KEGG" id="chiz:HQ393_16625"/>
<protein>
    <recommendedName>
        <fullName evidence="9">Apolipoprotein N-acyltransferase</fullName>
        <shortName evidence="9">ALP N-acyltransferase</shortName>
        <ecNumber evidence="9">2.3.1.269</ecNumber>
    </recommendedName>
</protein>
<dbReference type="HAMAP" id="MF_01148">
    <property type="entry name" value="Lnt"/>
    <property type="match status" value="1"/>
</dbReference>
<dbReference type="EMBL" id="CP058627">
    <property type="protein sequence ID" value="QLG89738.1"/>
    <property type="molecule type" value="Genomic_DNA"/>
</dbReference>
<evidence type="ECO:0000313" key="11">
    <source>
        <dbReference type="EMBL" id="QLG89738.1"/>
    </source>
</evidence>
<dbReference type="GO" id="GO:0005886">
    <property type="term" value="C:plasma membrane"/>
    <property type="evidence" value="ECO:0007669"/>
    <property type="project" value="UniProtKB-SubCell"/>
</dbReference>
<evidence type="ECO:0000256" key="4">
    <source>
        <dbReference type="ARBA" id="ARBA00022679"/>
    </source>
</evidence>
<dbReference type="PANTHER" id="PTHR38686:SF1">
    <property type="entry name" value="APOLIPOPROTEIN N-ACYLTRANSFERASE"/>
    <property type="match status" value="1"/>
</dbReference>
<dbReference type="EC" id="2.3.1.269" evidence="9"/>
<evidence type="ECO:0000256" key="2">
    <source>
        <dbReference type="ARBA" id="ARBA00010065"/>
    </source>
</evidence>
<feature type="transmembrane region" description="Helical" evidence="9">
    <location>
        <begin position="52"/>
        <end position="73"/>
    </location>
</feature>
<dbReference type="GO" id="GO:0016410">
    <property type="term" value="F:N-acyltransferase activity"/>
    <property type="evidence" value="ECO:0007669"/>
    <property type="project" value="UniProtKB-UniRule"/>
</dbReference>
<keyword evidence="6 9" id="KW-1133">Transmembrane helix</keyword>
<dbReference type="SUPFAM" id="SSF56317">
    <property type="entry name" value="Carbon-nitrogen hydrolase"/>
    <property type="match status" value="1"/>
</dbReference>
<comment type="subcellular location">
    <subcellularLocation>
        <location evidence="1 9">Cell membrane</location>
        <topology evidence="1 9">Multi-pass membrane protein</topology>
    </subcellularLocation>
</comment>
<comment type="catalytic activity">
    <reaction evidence="9">
        <text>N-terminal S-1,2-diacyl-sn-glyceryl-L-cysteinyl-[lipoprotein] + a glycerophospholipid = N-acyl-S-1,2-diacyl-sn-glyceryl-L-cysteinyl-[lipoprotein] + a 2-acyl-sn-glycero-3-phospholipid + H(+)</text>
        <dbReference type="Rhea" id="RHEA:48228"/>
        <dbReference type="Rhea" id="RHEA-COMP:14681"/>
        <dbReference type="Rhea" id="RHEA-COMP:14684"/>
        <dbReference type="ChEBI" id="CHEBI:15378"/>
        <dbReference type="ChEBI" id="CHEBI:136912"/>
        <dbReference type="ChEBI" id="CHEBI:140656"/>
        <dbReference type="ChEBI" id="CHEBI:140657"/>
        <dbReference type="ChEBI" id="CHEBI:140660"/>
        <dbReference type="EC" id="2.3.1.269"/>
    </reaction>
</comment>
<comment type="similarity">
    <text evidence="2 9">Belongs to the CN hydrolase family. Apolipoprotein N-acyltransferase subfamily.</text>
</comment>
<evidence type="ECO:0000256" key="6">
    <source>
        <dbReference type="ARBA" id="ARBA00022989"/>
    </source>
</evidence>
<dbReference type="Proteomes" id="UP000509597">
    <property type="component" value="Chromosome"/>
</dbReference>
<dbReference type="Pfam" id="PF00795">
    <property type="entry name" value="CN_hydrolase"/>
    <property type="match status" value="1"/>
</dbReference>
<evidence type="ECO:0000256" key="1">
    <source>
        <dbReference type="ARBA" id="ARBA00004651"/>
    </source>
</evidence>
<feature type="transmembrane region" description="Helical" evidence="9">
    <location>
        <begin position="185"/>
        <end position="203"/>
    </location>
</feature>
<dbReference type="Gene3D" id="3.60.110.10">
    <property type="entry name" value="Carbon-nitrogen hydrolase"/>
    <property type="match status" value="1"/>
</dbReference>
<comment type="pathway">
    <text evidence="9">Protein modification; lipoprotein biosynthesis (N-acyl transfer).</text>
</comment>
<feature type="transmembrane region" description="Helical" evidence="9">
    <location>
        <begin position="464"/>
        <end position="483"/>
    </location>
</feature>
<dbReference type="AlphaFoldDB" id="A0A7H9BND6"/>
<dbReference type="GO" id="GO:0042158">
    <property type="term" value="P:lipoprotein biosynthetic process"/>
    <property type="evidence" value="ECO:0007669"/>
    <property type="project" value="UniProtKB-UniRule"/>
</dbReference>
<evidence type="ECO:0000256" key="8">
    <source>
        <dbReference type="ARBA" id="ARBA00023315"/>
    </source>
</evidence>
<feature type="transmembrane region" description="Helical" evidence="9">
    <location>
        <begin position="12"/>
        <end position="40"/>
    </location>
</feature>
<keyword evidence="5 9" id="KW-0812">Transmembrane</keyword>
<proteinExistence type="inferred from homology"/>
<keyword evidence="3 9" id="KW-1003">Cell membrane</keyword>
<sequence>MTLRPIQQLALQLIAGAISVFAFAPVSQFWLMPISLLALFWGIQQARRTREAAGYAFAWGTGYFCANISWVYISLHTYGGMPIWMAAGSTLAFALFLALFPALAALLTRRLPCQDSLRYTLLAPTLFMIFEWVRGWIFTGFPWASVGGSQLETLSGLYPIVGSYGVGLVLCLVVAVFLYEKRLGLGLAFALISTSALLNHINWTTPLGAPVKVSLLQGNIAQSMKWNQAAYVDSLGAYMTLAQQAKGQLIVFPETAIPSFLEAMPDWYLGDLRALMAQKKAAMILGVATSSDDGTQHFNAAVDLSNPKLNPYEKQHLVPFGEYIPLPQVFGPVYQFLDMPLLGLNRGEAIQTPFALAGGKIAANICYEDAFGHEIRQNAVNATLLANLTNMAWFDGSWAAEQHAEMARARALENGRYLIRATNTGKTAIIDDKGRITASLPPQQRAVLEGEVQHRTGTTPYQIWGDWLIVAIWFGILFGLAIWRRQWKGQSI</sequence>
<dbReference type="CDD" id="cd07571">
    <property type="entry name" value="ALP_N-acyl_transferase"/>
    <property type="match status" value="1"/>
</dbReference>
<reference evidence="11 12" key="1">
    <citation type="submission" date="2020-07" db="EMBL/GenBank/DDBJ databases">
        <title>Complete genome sequence of Chitinibacter sp. 2T18.</title>
        <authorList>
            <person name="Bae J.-W."/>
            <person name="Choi J.-W."/>
        </authorList>
    </citation>
    <scope>NUCLEOTIDE SEQUENCE [LARGE SCALE GENOMIC DNA]</scope>
    <source>
        <strain evidence="11 12">2T18</strain>
    </source>
</reference>
<evidence type="ECO:0000313" key="12">
    <source>
        <dbReference type="Proteomes" id="UP000509597"/>
    </source>
</evidence>
<dbReference type="InterPro" id="IPR045378">
    <property type="entry name" value="LNT_N"/>
</dbReference>
<organism evidence="11 12">
    <name type="scientific">Chitinibacter bivalviorum</name>
    <dbReference type="NCBI Taxonomy" id="2739434"/>
    <lineage>
        <taxon>Bacteria</taxon>
        <taxon>Pseudomonadati</taxon>
        <taxon>Pseudomonadota</taxon>
        <taxon>Betaproteobacteria</taxon>
        <taxon>Neisseriales</taxon>
        <taxon>Chitinibacteraceae</taxon>
        <taxon>Chitinibacter</taxon>
    </lineage>
</organism>
<keyword evidence="8 9" id="KW-0012">Acyltransferase</keyword>
<keyword evidence="11" id="KW-0449">Lipoprotein</keyword>
<feature type="transmembrane region" description="Helical" evidence="9">
    <location>
        <begin position="119"/>
        <end position="137"/>
    </location>
</feature>
<dbReference type="UniPathway" id="UPA00666"/>
<evidence type="ECO:0000259" key="10">
    <source>
        <dbReference type="PROSITE" id="PS50263"/>
    </source>
</evidence>
<dbReference type="PROSITE" id="PS50263">
    <property type="entry name" value="CN_HYDROLASE"/>
    <property type="match status" value="1"/>
</dbReference>
<dbReference type="RefSeq" id="WP_179356757.1">
    <property type="nucleotide sequence ID" value="NZ_CP058627.1"/>
</dbReference>
<feature type="transmembrane region" description="Helical" evidence="9">
    <location>
        <begin position="85"/>
        <end position="107"/>
    </location>
</feature>
<gene>
    <name evidence="9 11" type="primary">lnt</name>
    <name evidence="11" type="ORF">HQ393_16625</name>
</gene>
<dbReference type="InterPro" id="IPR003010">
    <property type="entry name" value="C-N_Hydrolase"/>
</dbReference>
<comment type="function">
    <text evidence="9">Catalyzes the phospholipid dependent N-acylation of the N-terminal cysteine of apolipoprotein, the last step in lipoprotein maturation.</text>
</comment>
<feature type="domain" description="CN hydrolase" evidence="10">
    <location>
        <begin position="216"/>
        <end position="454"/>
    </location>
</feature>
<name>A0A7H9BND6_9NEIS</name>
<keyword evidence="4 9" id="KW-0808">Transferase</keyword>